<gene>
    <name evidence="4" type="ORF">CEW87_21255</name>
</gene>
<dbReference type="Pfam" id="PF07589">
    <property type="entry name" value="PEP-CTERM"/>
    <property type="match status" value="1"/>
</dbReference>
<dbReference type="InterPro" id="IPR022472">
    <property type="entry name" value="VPLPA-CTERM"/>
</dbReference>
<organism evidence="4 5">
    <name type="scientific">Parazoarcus communis</name>
    <dbReference type="NCBI Taxonomy" id="41977"/>
    <lineage>
        <taxon>Bacteria</taxon>
        <taxon>Pseudomonadati</taxon>
        <taxon>Pseudomonadota</taxon>
        <taxon>Betaproteobacteria</taxon>
        <taxon>Rhodocyclales</taxon>
        <taxon>Zoogloeaceae</taxon>
        <taxon>Parazoarcus</taxon>
    </lineage>
</organism>
<feature type="chain" id="PRO_5015955805" evidence="1">
    <location>
        <begin position="23"/>
        <end position="249"/>
    </location>
</feature>
<evidence type="ECO:0000313" key="4">
    <source>
        <dbReference type="EMBL" id="AWI81661.1"/>
    </source>
</evidence>
<dbReference type="NCBIfam" id="TIGR02595">
    <property type="entry name" value="PEP_CTERM"/>
    <property type="match status" value="1"/>
</dbReference>
<evidence type="ECO:0000259" key="3">
    <source>
        <dbReference type="Pfam" id="PF26598"/>
    </source>
</evidence>
<proteinExistence type="predicted"/>
<protein>
    <submittedName>
        <fullName evidence="4">PEP-CTERM sorting domain-containing protein</fullName>
    </submittedName>
</protein>
<sequence length="249" mass="24781">MKKFAMLATAVVLSATAAPSFAYTVSNSLTGNFAITGLNDGTPGTYNLAFTGLNGDLHLVVPTSGSYTVYTGGSATVNWGGTGSPITLPAAPAVELFSGLLGLSSATPGDYNFMFNSGVSVPLATNTFSVAYDGSTSNAVIATLNSMLGGPVFSDPNGSGVLNIAYSLFTDGFTVAVTEAAAGWPGFGALLGAMDAMGSPATIGTIDGTFALAGVTANLVSNDVPEPATLALLGLGLAGLGAMRRRKQA</sequence>
<name>A0A2U8H7F6_9RHOO</name>
<evidence type="ECO:0000259" key="2">
    <source>
        <dbReference type="Pfam" id="PF07589"/>
    </source>
</evidence>
<reference evidence="4 5" key="1">
    <citation type="submission" date="2017-06" db="EMBL/GenBank/DDBJ databases">
        <title>Azoarcus sp. TSNA42 complete genome sequence.</title>
        <authorList>
            <person name="Woo J.-H."/>
            <person name="Kim H.-S."/>
        </authorList>
    </citation>
    <scope>NUCLEOTIDE SEQUENCE [LARGE SCALE GENOMIC DNA]</scope>
    <source>
        <strain evidence="4 5">TSNA42</strain>
    </source>
</reference>
<dbReference type="InterPro" id="IPR058500">
    <property type="entry name" value="DUF8187"/>
</dbReference>
<dbReference type="EMBL" id="CP022188">
    <property type="protein sequence ID" value="AWI81661.1"/>
    <property type="molecule type" value="Genomic_DNA"/>
</dbReference>
<dbReference type="InterPro" id="IPR013424">
    <property type="entry name" value="Ice-binding_C"/>
</dbReference>
<dbReference type="Proteomes" id="UP000244902">
    <property type="component" value="Chromosome"/>
</dbReference>
<dbReference type="AlphaFoldDB" id="A0A2U8H7F6"/>
<keyword evidence="1" id="KW-0732">Signal</keyword>
<evidence type="ECO:0000313" key="5">
    <source>
        <dbReference type="Proteomes" id="UP000244902"/>
    </source>
</evidence>
<dbReference type="Pfam" id="PF26598">
    <property type="entry name" value="DUF8187"/>
    <property type="match status" value="1"/>
</dbReference>
<dbReference type="RefSeq" id="WP_159098228.1">
    <property type="nucleotide sequence ID" value="NZ_CP022188.1"/>
</dbReference>
<feature type="domain" description="DUF8187" evidence="3">
    <location>
        <begin position="23"/>
        <end position="195"/>
    </location>
</feature>
<dbReference type="NCBIfam" id="TIGR03370">
    <property type="entry name" value="VPLPA-CTERM"/>
    <property type="match status" value="1"/>
</dbReference>
<evidence type="ECO:0000256" key="1">
    <source>
        <dbReference type="SAM" id="SignalP"/>
    </source>
</evidence>
<feature type="domain" description="Ice-binding protein C-terminal" evidence="2">
    <location>
        <begin position="223"/>
        <end position="245"/>
    </location>
</feature>
<accession>A0A2U8H7F6</accession>
<feature type="signal peptide" evidence="1">
    <location>
        <begin position="1"/>
        <end position="22"/>
    </location>
</feature>